<reference evidence="1 2" key="1">
    <citation type="submission" date="2018-03" db="EMBL/GenBank/DDBJ databases">
        <title>Draft Genome Sequences of the Obligatory Marine Myxobacteria Enhygromyxa salina SWB007.</title>
        <authorList>
            <person name="Poehlein A."/>
            <person name="Moghaddam J.A."/>
            <person name="Harms H."/>
            <person name="Alanjari M."/>
            <person name="Koenig G.M."/>
            <person name="Daniel R."/>
            <person name="Schaeberle T.F."/>
        </authorList>
    </citation>
    <scope>NUCLEOTIDE SEQUENCE [LARGE SCALE GENOMIC DNA]</scope>
    <source>
        <strain evidence="1 2">SWB007</strain>
    </source>
</reference>
<protein>
    <submittedName>
        <fullName evidence="1">Uncharacterized protein</fullName>
    </submittedName>
</protein>
<dbReference type="NCBIfam" id="NF038336">
    <property type="entry name" value="YjiT_fam"/>
    <property type="match status" value="1"/>
</dbReference>
<dbReference type="EMBL" id="PVNL01000074">
    <property type="protein sequence ID" value="PRQ06507.1"/>
    <property type="molecule type" value="Genomic_DNA"/>
</dbReference>
<dbReference type="AlphaFoldDB" id="A0A2S9YN37"/>
<dbReference type="Proteomes" id="UP000238823">
    <property type="component" value="Unassembled WGS sequence"/>
</dbReference>
<dbReference type="OrthoDB" id="5494042at2"/>
<evidence type="ECO:0000313" key="2">
    <source>
        <dbReference type="Proteomes" id="UP000238823"/>
    </source>
</evidence>
<accession>A0A2S9YN37</accession>
<evidence type="ECO:0000313" key="1">
    <source>
        <dbReference type="EMBL" id="PRQ06507.1"/>
    </source>
</evidence>
<sequence>MATTARWLQEFLRGRNLVKPDGRPLFEYRTREAEFASLQALVSETLFVSAHDCGAFCLYAAEWWRRHGEGLTFKGLLESLGWDCSYTELYGEIEQGLRYWGRHLRIVRTPTRSWRDFVGSLSREGGLPLQLLLDSQTSIRRFFRQLLQIQSTGVEVTAKWAEVAAIDLPKAWRHPDIYELAPALVNHIWQLRKSVAHAEQPVLELDRVQTGWQERLPILVDSDVAAALVRGLVEDAQKIATSGRLGLTVETRLMLRNGEWSFQRVLQPPRRMQPRELWKLLDLDPQADDNPRRVRILIDDGSGPRPLAIATQWKADDPFELVPLVEGALVSFSATELVVLADTVSEAFPGKLLRGGERLDHGPWVFIADGQDEGGGEEWKLIAQGSARVRSSDVLVALPANCPSTLRGTEPHGQLITHKGVRALVRVTGGPIHINDVDSGERYVVEASASEDDAQAYRFEGPLFGEELRPPVWRGVPRVYEEPMFGVRREVHPRDLEWRPKHGGHTWARLSDACRGHVEIRLRRGGTTAFARSLLIVPKATVFEIRPTSDHNTAELLLDGTEASHGLLRADAGFEVVSLADSGNLAWAVTSTDDAPARVQVQLRWTESRAMKLWLPFPKVGIRFIDNAGRVLPNDATVALDNLRGCRVEALLPRHEPHPFVEAKLKSATDRPGGFVSDSNFAHKLRLLSKRGAPLIRRFALDLSRLVDDVGLRLAGTTELNAFVRLVVQTRTGKTRLNVRRFPLSMMVTPEHTGVMVLPDKSETFVDELVMGMELHRIPIRSPDATPVSMERSPAGWTIGLDEDNAETWLVIGSREGRCCARPVIWHPPRDSGPAPELDDISTLTDAVGVAWKQVRLAAISKVLDELIADPSHPEWTQLTPFLGSLATLPATTYDVLDVAVRKPTLCVYTLIDMSPSVGLQPLWTALEQLSFAWKLVPVKAWIAGFRLWWARIEADVAKLDEGLQPIVLDAARNQLASTLSAIEARLHGFTIVRELIECALLGAEPGQYMQFLAFPGGLGRAPLLEGRDEARMNLFRTHADDRSWPSFQAARDLLDEFPGQVPKSLLPLGVFANKIREKTRFVTYAPVQAAIAAACGLKLNPEQIFALRQLEAFDNTWFDHCYEASLAAAIGIMLESDPETFQ</sequence>
<dbReference type="InterPro" id="IPR047879">
    <property type="entry name" value="YjiT"/>
</dbReference>
<comment type="caution">
    <text evidence="1">The sequence shown here is derived from an EMBL/GenBank/DDBJ whole genome shotgun (WGS) entry which is preliminary data.</text>
</comment>
<proteinExistence type="predicted"/>
<dbReference type="RefSeq" id="WP_146157874.1">
    <property type="nucleotide sequence ID" value="NZ_PVNL01000074.1"/>
</dbReference>
<name>A0A2S9YN37_9BACT</name>
<gene>
    <name evidence="1" type="ORF">ENSA7_38260</name>
</gene>
<organism evidence="1 2">
    <name type="scientific">Enhygromyxa salina</name>
    <dbReference type="NCBI Taxonomy" id="215803"/>
    <lineage>
        <taxon>Bacteria</taxon>
        <taxon>Pseudomonadati</taxon>
        <taxon>Myxococcota</taxon>
        <taxon>Polyangia</taxon>
        <taxon>Nannocystales</taxon>
        <taxon>Nannocystaceae</taxon>
        <taxon>Enhygromyxa</taxon>
    </lineage>
</organism>